<evidence type="ECO:0000256" key="3">
    <source>
        <dbReference type="ARBA" id="ARBA00022553"/>
    </source>
</evidence>
<dbReference type="SUPFAM" id="SSF55874">
    <property type="entry name" value="ATPase domain of HSP90 chaperone/DNA topoisomerase II/histidine kinase"/>
    <property type="match status" value="1"/>
</dbReference>
<keyword evidence="5 8" id="KW-0418">Kinase</keyword>
<keyword evidence="3" id="KW-0597">Phosphoprotein</keyword>
<dbReference type="GO" id="GO:0005886">
    <property type="term" value="C:plasma membrane"/>
    <property type="evidence" value="ECO:0007669"/>
    <property type="project" value="TreeGrafter"/>
</dbReference>
<dbReference type="SUPFAM" id="SSF47384">
    <property type="entry name" value="Homodimeric domain of signal transducing histidine kinase"/>
    <property type="match status" value="1"/>
</dbReference>
<evidence type="ECO:0000256" key="1">
    <source>
        <dbReference type="ARBA" id="ARBA00000085"/>
    </source>
</evidence>
<evidence type="ECO:0000256" key="2">
    <source>
        <dbReference type="ARBA" id="ARBA00012438"/>
    </source>
</evidence>
<feature type="region of interest" description="Disordered" evidence="6">
    <location>
        <begin position="1"/>
        <end position="26"/>
    </location>
</feature>
<dbReference type="InterPro" id="IPR003661">
    <property type="entry name" value="HisK_dim/P_dom"/>
</dbReference>
<dbReference type="PRINTS" id="PR00344">
    <property type="entry name" value="BCTRLSENSOR"/>
</dbReference>
<dbReference type="GO" id="GO:0009927">
    <property type="term" value="F:histidine phosphotransfer kinase activity"/>
    <property type="evidence" value="ECO:0007669"/>
    <property type="project" value="TreeGrafter"/>
</dbReference>
<feature type="region of interest" description="Disordered" evidence="6">
    <location>
        <begin position="268"/>
        <end position="287"/>
    </location>
</feature>
<dbReference type="InterPro" id="IPR003594">
    <property type="entry name" value="HATPase_dom"/>
</dbReference>
<dbReference type="EMBL" id="CP000927">
    <property type="protein sequence ID" value="ABZ70367.1"/>
    <property type="molecule type" value="Genomic_DNA"/>
</dbReference>
<evidence type="ECO:0000259" key="7">
    <source>
        <dbReference type="PROSITE" id="PS50109"/>
    </source>
</evidence>
<dbReference type="CDD" id="cd00082">
    <property type="entry name" value="HisKA"/>
    <property type="match status" value="1"/>
</dbReference>
<dbReference type="GO" id="GO:0000155">
    <property type="term" value="F:phosphorelay sensor kinase activity"/>
    <property type="evidence" value="ECO:0007669"/>
    <property type="project" value="InterPro"/>
</dbReference>
<dbReference type="eggNOG" id="COG2205">
    <property type="taxonomic scope" value="Bacteria"/>
</dbReference>
<protein>
    <recommendedName>
        <fullName evidence="2">histidine kinase</fullName>
        <ecNumber evidence="2">2.7.13.3</ecNumber>
    </recommendedName>
</protein>
<name>B0SYN6_CAUSK</name>
<evidence type="ECO:0000256" key="6">
    <source>
        <dbReference type="SAM" id="MobiDB-lite"/>
    </source>
</evidence>
<dbReference type="InterPro" id="IPR036097">
    <property type="entry name" value="HisK_dim/P_sf"/>
</dbReference>
<dbReference type="Gene3D" id="1.10.287.130">
    <property type="match status" value="1"/>
</dbReference>
<comment type="catalytic activity">
    <reaction evidence="1">
        <text>ATP + protein L-histidine = ADP + protein N-phospho-L-histidine.</text>
        <dbReference type="EC" id="2.7.13.3"/>
    </reaction>
</comment>
<dbReference type="OrthoDB" id="9801651at2"/>
<gene>
    <name evidence="8" type="ordered locus">Caul_1237</name>
</gene>
<dbReference type="STRING" id="366602.Caul_1237"/>
<evidence type="ECO:0000256" key="4">
    <source>
        <dbReference type="ARBA" id="ARBA00022679"/>
    </source>
</evidence>
<dbReference type="InterPro" id="IPR005467">
    <property type="entry name" value="His_kinase_dom"/>
</dbReference>
<dbReference type="SMART" id="SM00388">
    <property type="entry name" value="HisKA"/>
    <property type="match status" value="1"/>
</dbReference>
<evidence type="ECO:0000256" key="5">
    <source>
        <dbReference type="ARBA" id="ARBA00022777"/>
    </source>
</evidence>
<reference evidence="8" key="1">
    <citation type="submission" date="2008-01" db="EMBL/GenBank/DDBJ databases">
        <title>Complete sequence of chromosome of Caulobacter sp. K31.</title>
        <authorList>
            <consortium name="US DOE Joint Genome Institute"/>
            <person name="Copeland A."/>
            <person name="Lucas S."/>
            <person name="Lapidus A."/>
            <person name="Barry K."/>
            <person name="Glavina del Rio T."/>
            <person name="Dalin E."/>
            <person name="Tice H."/>
            <person name="Pitluck S."/>
            <person name="Bruce D."/>
            <person name="Goodwin L."/>
            <person name="Thompson L.S."/>
            <person name="Brettin T."/>
            <person name="Detter J.C."/>
            <person name="Han C."/>
            <person name="Schmutz J."/>
            <person name="Larimer F."/>
            <person name="Land M."/>
            <person name="Hauser L."/>
            <person name="Kyrpides N."/>
            <person name="Kim E."/>
            <person name="Stephens C."/>
            <person name="Richardson P."/>
        </authorList>
    </citation>
    <scope>NUCLEOTIDE SEQUENCE [LARGE SCALE GENOMIC DNA]</scope>
    <source>
        <strain evidence="8">K31</strain>
    </source>
</reference>
<organism evidence="8">
    <name type="scientific">Caulobacter sp. (strain K31)</name>
    <dbReference type="NCBI Taxonomy" id="366602"/>
    <lineage>
        <taxon>Bacteria</taxon>
        <taxon>Pseudomonadati</taxon>
        <taxon>Pseudomonadota</taxon>
        <taxon>Alphaproteobacteria</taxon>
        <taxon>Caulobacterales</taxon>
        <taxon>Caulobacteraceae</taxon>
        <taxon>Caulobacter</taxon>
    </lineage>
</organism>
<evidence type="ECO:0000313" key="8">
    <source>
        <dbReference type="EMBL" id="ABZ70367.1"/>
    </source>
</evidence>
<dbReference type="HOGENOM" id="CLU_000445_89_3_5"/>
<dbReference type="PANTHER" id="PTHR43047:SF72">
    <property type="entry name" value="OSMOSENSING HISTIDINE PROTEIN KINASE SLN1"/>
    <property type="match status" value="1"/>
</dbReference>
<accession>B0SYN6</accession>
<feature type="domain" description="Histidine kinase" evidence="7">
    <location>
        <begin position="56"/>
        <end position="277"/>
    </location>
</feature>
<dbReference type="Gene3D" id="3.30.565.10">
    <property type="entry name" value="Histidine kinase-like ATPase, C-terminal domain"/>
    <property type="match status" value="1"/>
</dbReference>
<sequence>MSPPAITDASAPAEPPRESAGAETGLMSQTATFRRAAARVRRKQALDDQKRSFLRMVSHELRTPLNAVIGFSEILSCELYGPLGAPQYKEYATLVHESGLKLLRLVNQIVEIARLEGHVTDLDLGAEDLDDAIEDVILQLRAETKARDISIVAPEVGAVPCLRADGRGLRTILTNLLQNAITHSPQGGRIVIEASRIDGAMVEIEIRDQGEGVDPAELNRLVRPFEQGGSTLTRSTEGAGLGLPIVDLLTRAMDGSLRLKSTQGHGFTATVALPQAQARTSPARGRP</sequence>
<dbReference type="PANTHER" id="PTHR43047">
    <property type="entry name" value="TWO-COMPONENT HISTIDINE PROTEIN KINASE"/>
    <property type="match status" value="1"/>
</dbReference>
<dbReference type="SMART" id="SM00387">
    <property type="entry name" value="HATPase_c"/>
    <property type="match status" value="1"/>
</dbReference>
<dbReference type="EC" id="2.7.13.3" evidence="2"/>
<keyword evidence="4" id="KW-0808">Transferase</keyword>
<dbReference type="KEGG" id="cak:Caul_1237"/>
<proteinExistence type="predicted"/>
<dbReference type="Pfam" id="PF02518">
    <property type="entry name" value="HATPase_c"/>
    <property type="match status" value="1"/>
</dbReference>
<dbReference type="PROSITE" id="PS50109">
    <property type="entry name" value="HIS_KIN"/>
    <property type="match status" value="1"/>
</dbReference>
<dbReference type="Pfam" id="PF00512">
    <property type="entry name" value="HisKA"/>
    <property type="match status" value="1"/>
</dbReference>
<dbReference type="InterPro" id="IPR036890">
    <property type="entry name" value="HATPase_C_sf"/>
</dbReference>
<dbReference type="AlphaFoldDB" id="B0SYN6"/>
<dbReference type="InterPro" id="IPR004358">
    <property type="entry name" value="Sig_transdc_His_kin-like_C"/>
</dbReference>